<proteinExistence type="predicted"/>
<accession>A0A5D4XQQ0</accession>
<dbReference type="PANTHER" id="PTHR39515">
    <property type="entry name" value="CONSERVED PROTEIN"/>
    <property type="match status" value="1"/>
</dbReference>
<dbReference type="AlphaFoldDB" id="A0A5D4XQQ0"/>
<organism evidence="3 4">
    <name type="scientific">Luteimonas viscosa</name>
    <dbReference type="NCBI Taxonomy" id="1132694"/>
    <lineage>
        <taxon>Bacteria</taxon>
        <taxon>Pseudomonadati</taxon>
        <taxon>Pseudomonadota</taxon>
        <taxon>Gammaproteobacteria</taxon>
        <taxon>Lysobacterales</taxon>
        <taxon>Lysobacteraceae</taxon>
        <taxon>Luteimonas</taxon>
    </lineage>
</organism>
<protein>
    <submittedName>
        <fullName evidence="3">Winged helix-turn-helix transcriptional regulator</fullName>
    </submittedName>
</protein>
<dbReference type="OrthoDB" id="5974674at2"/>
<sequence length="197" mass="21786">MADYIQQQGPAYLAHLLKRLSDHLVEGASIWYPQVGVRVPPRTTSTLLALDDMGPLGITEIAACLRQSHPLVITWVKQLQALGCVESRSDPDDGRRTLVHLTRQGRREVERLRTALLTMERASRDLMDQAGDGLFEALWRMEAACREQAFAQRLAAFAAPAAGVEKTSRTKKAAKKGTRNRQGIGTEGIKRNRDGGN</sequence>
<dbReference type="EMBL" id="VTFT01000001">
    <property type="protein sequence ID" value="TYT27007.1"/>
    <property type="molecule type" value="Genomic_DNA"/>
</dbReference>
<feature type="compositionally biased region" description="Basic and acidic residues" evidence="1">
    <location>
        <begin position="188"/>
        <end position="197"/>
    </location>
</feature>
<dbReference type="Proteomes" id="UP000324973">
    <property type="component" value="Unassembled WGS sequence"/>
</dbReference>
<dbReference type="InterPro" id="IPR036388">
    <property type="entry name" value="WH-like_DNA-bd_sf"/>
</dbReference>
<dbReference type="InterPro" id="IPR036390">
    <property type="entry name" value="WH_DNA-bd_sf"/>
</dbReference>
<dbReference type="GO" id="GO:0003700">
    <property type="term" value="F:DNA-binding transcription factor activity"/>
    <property type="evidence" value="ECO:0007669"/>
    <property type="project" value="InterPro"/>
</dbReference>
<dbReference type="SMART" id="SM00347">
    <property type="entry name" value="HTH_MARR"/>
    <property type="match status" value="1"/>
</dbReference>
<dbReference type="PANTHER" id="PTHR39515:SF2">
    <property type="entry name" value="HTH-TYPE TRANSCRIPTIONAL REGULATOR RV0880"/>
    <property type="match status" value="1"/>
</dbReference>
<feature type="compositionally biased region" description="Basic residues" evidence="1">
    <location>
        <begin position="169"/>
        <end position="179"/>
    </location>
</feature>
<evidence type="ECO:0000259" key="2">
    <source>
        <dbReference type="SMART" id="SM00347"/>
    </source>
</evidence>
<evidence type="ECO:0000313" key="4">
    <source>
        <dbReference type="Proteomes" id="UP000324973"/>
    </source>
</evidence>
<dbReference type="Pfam" id="PF12802">
    <property type="entry name" value="MarR_2"/>
    <property type="match status" value="1"/>
</dbReference>
<dbReference type="InterPro" id="IPR000835">
    <property type="entry name" value="HTH_MarR-typ"/>
</dbReference>
<name>A0A5D4XQQ0_9GAMM</name>
<dbReference type="InterPro" id="IPR052526">
    <property type="entry name" value="HTH-type_Bedaq_tolerance"/>
</dbReference>
<evidence type="ECO:0000313" key="3">
    <source>
        <dbReference type="EMBL" id="TYT27007.1"/>
    </source>
</evidence>
<reference evidence="3 4" key="1">
    <citation type="submission" date="2019-08" db="EMBL/GenBank/DDBJ databases">
        <title>Luteimonas viscosus sp. nov., isolated from soil of a sunflower field.</title>
        <authorList>
            <person name="Jianli Z."/>
            <person name="Ying Z."/>
        </authorList>
    </citation>
    <scope>NUCLEOTIDE SEQUENCE [LARGE SCALE GENOMIC DNA]</scope>
    <source>
        <strain evidence="3 4">XBU10</strain>
    </source>
</reference>
<evidence type="ECO:0000256" key="1">
    <source>
        <dbReference type="SAM" id="MobiDB-lite"/>
    </source>
</evidence>
<keyword evidence="4" id="KW-1185">Reference proteome</keyword>
<comment type="caution">
    <text evidence="3">The sequence shown here is derived from an EMBL/GenBank/DDBJ whole genome shotgun (WGS) entry which is preliminary data.</text>
</comment>
<dbReference type="RefSeq" id="WP_149103560.1">
    <property type="nucleotide sequence ID" value="NZ_VTFT01000001.1"/>
</dbReference>
<dbReference type="Gene3D" id="1.10.10.10">
    <property type="entry name" value="Winged helix-like DNA-binding domain superfamily/Winged helix DNA-binding domain"/>
    <property type="match status" value="1"/>
</dbReference>
<dbReference type="SUPFAM" id="SSF46785">
    <property type="entry name" value="Winged helix' DNA-binding domain"/>
    <property type="match status" value="1"/>
</dbReference>
<feature type="region of interest" description="Disordered" evidence="1">
    <location>
        <begin position="165"/>
        <end position="197"/>
    </location>
</feature>
<gene>
    <name evidence="3" type="ORF">FZO89_12470</name>
</gene>
<feature type="domain" description="HTH marR-type" evidence="2">
    <location>
        <begin position="34"/>
        <end position="131"/>
    </location>
</feature>